<comment type="caution">
    <text evidence="2">The sequence shown here is derived from an EMBL/GenBank/DDBJ whole genome shotgun (WGS) entry which is preliminary data.</text>
</comment>
<dbReference type="EMBL" id="JBBPFD010000262">
    <property type="protein sequence ID" value="KAK7879475.1"/>
    <property type="molecule type" value="Genomic_DNA"/>
</dbReference>
<feature type="compositionally biased region" description="Basic and acidic residues" evidence="1">
    <location>
        <begin position="131"/>
        <end position="146"/>
    </location>
</feature>
<evidence type="ECO:0000313" key="2">
    <source>
        <dbReference type="EMBL" id="KAK7879475.1"/>
    </source>
</evidence>
<proteinExistence type="predicted"/>
<reference evidence="3" key="1">
    <citation type="submission" date="2024-04" db="EMBL/GenBank/DDBJ databases">
        <title>Salinicola lusitanus LLJ914,a marine bacterium isolated from the Okinawa Trough.</title>
        <authorList>
            <person name="Li J."/>
        </authorList>
    </citation>
    <scope>NUCLEOTIDE SEQUENCE [LARGE SCALE GENOMIC DNA]</scope>
</reference>
<accession>A0AAW0MGB6</accession>
<evidence type="ECO:0000313" key="3">
    <source>
        <dbReference type="Proteomes" id="UP001460270"/>
    </source>
</evidence>
<feature type="region of interest" description="Disordered" evidence="1">
    <location>
        <begin position="129"/>
        <end position="172"/>
    </location>
</feature>
<feature type="compositionally biased region" description="Basic and acidic residues" evidence="1">
    <location>
        <begin position="160"/>
        <end position="172"/>
    </location>
</feature>
<sequence>MAELKRFLERFRSGSDAETVWLQELFVFVRDHVCLDSASSVSELSLELVRILKENSASRTLPVSYSDFPASVDSPGRPISIERGPGEAEQIPGLRPLPPREPAADWTTAQGRGPDLILKDKTGELSCRVQESLDRTRTRARSREAGGRSCEGRGQSGRGQSERGHSGRGSERRLSVTGLVSAVCPLLDISGTTFFIFSLSQKQTSVNVIVKDSSLRLWWSRSVHVGLSVHVTHLRACSYAAGVGGAS</sequence>
<name>A0AAW0MGB6_9GOBI</name>
<feature type="region of interest" description="Disordered" evidence="1">
    <location>
        <begin position="74"/>
        <end position="117"/>
    </location>
</feature>
<dbReference type="AlphaFoldDB" id="A0AAW0MGB6"/>
<evidence type="ECO:0000256" key="1">
    <source>
        <dbReference type="SAM" id="MobiDB-lite"/>
    </source>
</evidence>
<protein>
    <submittedName>
        <fullName evidence="2">Uncharacterized protein</fullName>
    </submittedName>
</protein>
<dbReference type="Proteomes" id="UP001460270">
    <property type="component" value="Unassembled WGS sequence"/>
</dbReference>
<keyword evidence="3" id="KW-1185">Reference proteome</keyword>
<gene>
    <name evidence="2" type="ORF">WMY93_033815</name>
</gene>
<organism evidence="2 3">
    <name type="scientific">Mugilogobius chulae</name>
    <name type="common">yellowstripe goby</name>
    <dbReference type="NCBI Taxonomy" id="88201"/>
    <lineage>
        <taxon>Eukaryota</taxon>
        <taxon>Metazoa</taxon>
        <taxon>Chordata</taxon>
        <taxon>Craniata</taxon>
        <taxon>Vertebrata</taxon>
        <taxon>Euteleostomi</taxon>
        <taxon>Actinopterygii</taxon>
        <taxon>Neopterygii</taxon>
        <taxon>Teleostei</taxon>
        <taxon>Neoteleostei</taxon>
        <taxon>Acanthomorphata</taxon>
        <taxon>Gobiaria</taxon>
        <taxon>Gobiiformes</taxon>
        <taxon>Gobioidei</taxon>
        <taxon>Gobiidae</taxon>
        <taxon>Gobionellinae</taxon>
        <taxon>Mugilogobius</taxon>
    </lineage>
</organism>